<dbReference type="KEGG" id="hoh:Hoch_3496"/>
<dbReference type="OrthoDB" id="7593450at2"/>
<dbReference type="Gene3D" id="1.20.58.320">
    <property type="entry name" value="TPR-like"/>
    <property type="match status" value="1"/>
</dbReference>
<dbReference type="Gene3D" id="1.25.40.10">
    <property type="entry name" value="Tetratricopeptide repeat domain"/>
    <property type="match status" value="1"/>
</dbReference>
<name>D0LW66_HALO1</name>
<proteinExistence type="predicted"/>
<dbReference type="Pfam" id="PF06041">
    <property type="entry name" value="DUF924"/>
    <property type="match status" value="1"/>
</dbReference>
<dbReference type="AlphaFoldDB" id="D0LW66"/>
<gene>
    <name evidence="1" type="ordered locus">Hoch_3496</name>
</gene>
<protein>
    <recommendedName>
        <fullName evidence="3">DUF924 domain-containing protein</fullName>
    </recommendedName>
</protein>
<keyword evidence="2" id="KW-1185">Reference proteome</keyword>
<dbReference type="eggNOG" id="COG3803">
    <property type="taxonomic scope" value="Bacteria"/>
</dbReference>
<dbReference type="EMBL" id="CP001804">
    <property type="protein sequence ID" value="ACY15998.1"/>
    <property type="molecule type" value="Genomic_DNA"/>
</dbReference>
<evidence type="ECO:0000313" key="1">
    <source>
        <dbReference type="EMBL" id="ACY15998.1"/>
    </source>
</evidence>
<dbReference type="InterPro" id="IPR010323">
    <property type="entry name" value="DUF924"/>
</dbReference>
<dbReference type="STRING" id="502025.Hoch_3496"/>
<dbReference type="HOGENOM" id="CLU_065010_2_1_7"/>
<sequence>MERWEEILAYWFGTGEDAGRDRSPFWFGRGREVDGEIRAAFAGDLERASEGRLREWTATARSRLALILLLDQFSRHIHRDSPAAYSQDPAAQQLSIEGIGRGLDRRLDTAERMFFYMPLMHAEDIDLQTRSVHCFRQLVEDAADEAERALAQGSLEHALAHRELIDEFGRFPWRNSVLGRANTQAETRYLAKRG</sequence>
<accession>D0LW66</accession>
<dbReference type="Proteomes" id="UP000001880">
    <property type="component" value="Chromosome"/>
</dbReference>
<organism evidence="1 2">
    <name type="scientific">Haliangium ochraceum (strain DSM 14365 / JCM 11303 / SMP-2)</name>
    <dbReference type="NCBI Taxonomy" id="502025"/>
    <lineage>
        <taxon>Bacteria</taxon>
        <taxon>Pseudomonadati</taxon>
        <taxon>Myxococcota</taxon>
        <taxon>Polyangia</taxon>
        <taxon>Haliangiales</taxon>
        <taxon>Kofleriaceae</taxon>
        <taxon>Haliangium</taxon>
    </lineage>
</organism>
<dbReference type="InterPro" id="IPR011990">
    <property type="entry name" value="TPR-like_helical_dom_sf"/>
</dbReference>
<reference evidence="1 2" key="1">
    <citation type="journal article" date="2010" name="Stand. Genomic Sci.">
        <title>Complete genome sequence of Haliangium ochraceum type strain (SMP-2).</title>
        <authorList>
            <consortium name="US DOE Joint Genome Institute (JGI-PGF)"/>
            <person name="Ivanova N."/>
            <person name="Daum C."/>
            <person name="Lang E."/>
            <person name="Abt B."/>
            <person name="Kopitz M."/>
            <person name="Saunders E."/>
            <person name="Lapidus A."/>
            <person name="Lucas S."/>
            <person name="Glavina Del Rio T."/>
            <person name="Nolan M."/>
            <person name="Tice H."/>
            <person name="Copeland A."/>
            <person name="Cheng J.F."/>
            <person name="Chen F."/>
            <person name="Bruce D."/>
            <person name="Goodwin L."/>
            <person name="Pitluck S."/>
            <person name="Mavromatis K."/>
            <person name="Pati A."/>
            <person name="Mikhailova N."/>
            <person name="Chen A."/>
            <person name="Palaniappan K."/>
            <person name="Land M."/>
            <person name="Hauser L."/>
            <person name="Chang Y.J."/>
            <person name="Jeffries C.D."/>
            <person name="Detter J.C."/>
            <person name="Brettin T."/>
            <person name="Rohde M."/>
            <person name="Goker M."/>
            <person name="Bristow J."/>
            <person name="Markowitz V."/>
            <person name="Eisen J.A."/>
            <person name="Hugenholtz P."/>
            <person name="Kyrpides N.C."/>
            <person name="Klenk H.P."/>
        </authorList>
    </citation>
    <scope>NUCLEOTIDE SEQUENCE [LARGE SCALE GENOMIC DNA]</scope>
    <source>
        <strain evidence="2">DSM 14365 / CIP 107738 / JCM 11303 / AJ 13395 / SMP-2</strain>
    </source>
</reference>
<evidence type="ECO:0000313" key="2">
    <source>
        <dbReference type="Proteomes" id="UP000001880"/>
    </source>
</evidence>
<dbReference type="RefSeq" id="WP_012828597.1">
    <property type="nucleotide sequence ID" value="NC_013440.1"/>
</dbReference>
<evidence type="ECO:0008006" key="3">
    <source>
        <dbReference type="Google" id="ProtNLM"/>
    </source>
</evidence>
<dbReference type="SUPFAM" id="SSF48452">
    <property type="entry name" value="TPR-like"/>
    <property type="match status" value="1"/>
</dbReference>